<sequence length="268" mass="27181">MGSIVKSAGGLIGAGLGFAVGGPAGAALGASLGGGLQQSAAAGDQAKAIESAGQQAAQSTQQAADIQRQIFERQVALQEPWRQAGVGALNKLIPLASEYTPFGMQQFQQDPGYAFRMSEGMKALDRSAASRGGLLSGATLKGIQRFGQDLGSQEYQNAFNRYQAERTARLQPLQSLAGVGQTSAQQMGGQAQTLGQNLGNLAMTGAATQAQGGLAAANVRASQYGGLGSALGTALNAPQTQNYLASLYGGPGMGQSSFAQGYTPANYG</sequence>
<reference evidence="1" key="1">
    <citation type="submission" date="2020-05" db="EMBL/GenBank/DDBJ databases">
        <authorList>
            <person name="Chiriac C."/>
            <person name="Salcher M."/>
            <person name="Ghai R."/>
            <person name="Kavagutti S V."/>
        </authorList>
    </citation>
    <scope>NUCLEOTIDE SEQUENCE</scope>
</reference>
<evidence type="ECO:0000313" key="1">
    <source>
        <dbReference type="EMBL" id="CAB5187453.1"/>
    </source>
</evidence>
<dbReference type="EMBL" id="LR798211">
    <property type="protein sequence ID" value="CAB5187453.1"/>
    <property type="molecule type" value="Genomic_DNA"/>
</dbReference>
<gene>
    <name evidence="1" type="ORF">UFOVP161_50</name>
</gene>
<evidence type="ECO:0008006" key="2">
    <source>
        <dbReference type="Google" id="ProtNLM"/>
    </source>
</evidence>
<protein>
    <recommendedName>
        <fullName evidence="2">DNA transfer protein</fullName>
    </recommendedName>
</protein>
<name>A0A6J7WAN5_9CAUD</name>
<proteinExistence type="predicted"/>
<organism evidence="1">
    <name type="scientific">uncultured Caudovirales phage</name>
    <dbReference type="NCBI Taxonomy" id="2100421"/>
    <lineage>
        <taxon>Viruses</taxon>
        <taxon>Duplodnaviria</taxon>
        <taxon>Heunggongvirae</taxon>
        <taxon>Uroviricota</taxon>
        <taxon>Caudoviricetes</taxon>
        <taxon>Peduoviridae</taxon>
        <taxon>Maltschvirus</taxon>
        <taxon>Maltschvirus maltsch</taxon>
    </lineage>
</organism>
<accession>A0A6J7WAN5</accession>